<evidence type="ECO:0000313" key="2">
    <source>
        <dbReference type="Proteomes" id="UP000008783"/>
    </source>
</evidence>
<name>H6QNS1_PUCGT</name>
<dbReference type="VEuPathDB" id="FungiDB:PGTG_20629"/>
<dbReference type="Proteomes" id="UP000008783">
    <property type="component" value="Unassembled WGS sequence"/>
</dbReference>
<gene>
    <name evidence="1" type="ORF">PGTG_20629</name>
</gene>
<sequence length="55" mass="6190">MPLKFLSYQAKWIGGPRHLYECMSASFIWCCPPGLSIKHNTVLPDAGCIRATENH</sequence>
<dbReference type="RefSeq" id="XP_003890825.1">
    <property type="nucleotide sequence ID" value="XM_003890776.1"/>
</dbReference>
<protein>
    <submittedName>
        <fullName evidence="1">Uncharacterized protein</fullName>
    </submittedName>
</protein>
<evidence type="ECO:0000313" key="1">
    <source>
        <dbReference type="EMBL" id="EHS62508.1"/>
    </source>
</evidence>
<dbReference type="GeneID" id="13542525"/>
<dbReference type="OrthoDB" id="10296440at2759"/>
<dbReference type="InParanoid" id="H6QNS1"/>
<accession>H6QNS1</accession>
<dbReference type="HOGENOM" id="CLU_3033440_0_0_1"/>
<reference evidence="2" key="1">
    <citation type="journal article" date="2011" name="Proc. Natl. Acad. Sci. U.S.A.">
        <title>Obligate biotrophy features unraveled by the genomic analysis of rust fungi.</title>
        <authorList>
            <person name="Duplessis S."/>
            <person name="Cuomo C.A."/>
            <person name="Lin Y.-C."/>
            <person name="Aerts A."/>
            <person name="Tisserant E."/>
            <person name="Veneault-Fourrey C."/>
            <person name="Joly D.L."/>
            <person name="Hacquard S."/>
            <person name="Amselem J."/>
            <person name="Cantarel B.L."/>
            <person name="Chiu R."/>
            <person name="Coutinho P.M."/>
            <person name="Feau N."/>
            <person name="Field M."/>
            <person name="Frey P."/>
            <person name="Gelhaye E."/>
            <person name="Goldberg J."/>
            <person name="Grabherr M.G."/>
            <person name="Kodira C.D."/>
            <person name="Kohler A."/>
            <person name="Kuees U."/>
            <person name="Lindquist E.A."/>
            <person name="Lucas S.M."/>
            <person name="Mago R."/>
            <person name="Mauceli E."/>
            <person name="Morin E."/>
            <person name="Murat C."/>
            <person name="Pangilinan J.L."/>
            <person name="Park R."/>
            <person name="Pearson M."/>
            <person name="Quesneville H."/>
            <person name="Rouhier N."/>
            <person name="Sakthikumar S."/>
            <person name="Salamov A.A."/>
            <person name="Schmutz J."/>
            <person name="Selles B."/>
            <person name="Shapiro H."/>
            <person name="Tanguay P."/>
            <person name="Tuskan G.A."/>
            <person name="Henrissat B."/>
            <person name="Van de Peer Y."/>
            <person name="Rouze P."/>
            <person name="Ellis J.G."/>
            <person name="Dodds P.N."/>
            <person name="Schein J.E."/>
            <person name="Zhong S."/>
            <person name="Hamelin R.C."/>
            <person name="Grigoriev I.V."/>
            <person name="Szabo L.J."/>
            <person name="Martin F."/>
        </authorList>
    </citation>
    <scope>NUCLEOTIDE SEQUENCE [LARGE SCALE GENOMIC DNA]</scope>
    <source>
        <strain evidence="2">CRL 75-36-700-3 / race SCCL</strain>
    </source>
</reference>
<proteinExistence type="predicted"/>
<dbReference type="AlphaFoldDB" id="H6QNS1"/>
<dbReference type="EMBL" id="DS178262">
    <property type="protein sequence ID" value="EHS62508.1"/>
    <property type="molecule type" value="Genomic_DNA"/>
</dbReference>
<organism evidence="1 2">
    <name type="scientific">Puccinia graminis f. sp. tritici (strain CRL 75-36-700-3 / race SCCL)</name>
    <name type="common">Black stem rust fungus</name>
    <dbReference type="NCBI Taxonomy" id="418459"/>
    <lineage>
        <taxon>Eukaryota</taxon>
        <taxon>Fungi</taxon>
        <taxon>Dikarya</taxon>
        <taxon>Basidiomycota</taxon>
        <taxon>Pucciniomycotina</taxon>
        <taxon>Pucciniomycetes</taxon>
        <taxon>Pucciniales</taxon>
        <taxon>Pucciniaceae</taxon>
        <taxon>Puccinia</taxon>
    </lineage>
</organism>
<dbReference type="KEGG" id="pgr:PGTG_20629"/>
<keyword evidence="2" id="KW-1185">Reference proteome</keyword>